<keyword evidence="3" id="KW-1185">Reference proteome</keyword>
<organism evidence="2 3">
    <name type="scientific">Fasciolopsis buskii</name>
    <dbReference type="NCBI Taxonomy" id="27845"/>
    <lineage>
        <taxon>Eukaryota</taxon>
        <taxon>Metazoa</taxon>
        <taxon>Spiralia</taxon>
        <taxon>Lophotrochozoa</taxon>
        <taxon>Platyhelminthes</taxon>
        <taxon>Trematoda</taxon>
        <taxon>Digenea</taxon>
        <taxon>Plagiorchiida</taxon>
        <taxon>Echinostomata</taxon>
        <taxon>Echinostomatoidea</taxon>
        <taxon>Fasciolidae</taxon>
        <taxon>Fasciolopsis</taxon>
    </lineage>
</organism>
<feature type="compositionally biased region" description="Low complexity" evidence="1">
    <location>
        <begin position="50"/>
        <end position="59"/>
    </location>
</feature>
<comment type="caution">
    <text evidence="2">The sequence shown here is derived from an EMBL/GenBank/DDBJ whole genome shotgun (WGS) entry which is preliminary data.</text>
</comment>
<feature type="compositionally biased region" description="Basic and acidic residues" evidence="1">
    <location>
        <begin position="24"/>
        <end position="49"/>
    </location>
</feature>
<dbReference type="AlphaFoldDB" id="A0A8E0VIR7"/>
<sequence length="184" mass="20092">MKLLRKQEAGTTEKGENEATSEPTESRSTEKTEEAVSEPRTESNTEKSTEPTSPTSAEPLTEEEPSSTQQTTATTLKAAQPSTTEHHTTLAQTRNLETNKSAILVQSFIPPSATVNYPHPFRQSSGLMSSTPHAIGTQFRPIDITQTKAGQETLRRNPPISEEVTSKSSSKLDPPIGFTESYYP</sequence>
<proteinExistence type="predicted"/>
<dbReference type="EMBL" id="LUCM01006166">
    <property type="protein sequence ID" value="KAA0191716.1"/>
    <property type="molecule type" value="Genomic_DNA"/>
</dbReference>
<feature type="region of interest" description="Disordered" evidence="1">
    <location>
        <begin position="140"/>
        <end position="184"/>
    </location>
</feature>
<protein>
    <submittedName>
        <fullName evidence="2">Uncharacterized protein</fullName>
    </submittedName>
</protein>
<evidence type="ECO:0000313" key="2">
    <source>
        <dbReference type="EMBL" id="KAA0191716.1"/>
    </source>
</evidence>
<dbReference type="Proteomes" id="UP000728185">
    <property type="component" value="Unassembled WGS sequence"/>
</dbReference>
<feature type="compositionally biased region" description="Basic and acidic residues" evidence="1">
    <location>
        <begin position="1"/>
        <end position="17"/>
    </location>
</feature>
<reference evidence="2" key="1">
    <citation type="submission" date="2019-05" db="EMBL/GenBank/DDBJ databases">
        <title>Annotation for the trematode Fasciolopsis buski.</title>
        <authorList>
            <person name="Choi Y.-J."/>
        </authorList>
    </citation>
    <scope>NUCLEOTIDE SEQUENCE</scope>
    <source>
        <strain evidence="2">HT</strain>
        <tissue evidence="2">Whole worm</tissue>
    </source>
</reference>
<feature type="compositionally biased region" description="Low complexity" evidence="1">
    <location>
        <begin position="66"/>
        <end position="81"/>
    </location>
</feature>
<gene>
    <name evidence="2" type="ORF">FBUS_00252</name>
</gene>
<name>A0A8E0VIR7_9TREM</name>
<feature type="region of interest" description="Disordered" evidence="1">
    <location>
        <begin position="1"/>
        <end position="97"/>
    </location>
</feature>
<evidence type="ECO:0000256" key="1">
    <source>
        <dbReference type="SAM" id="MobiDB-lite"/>
    </source>
</evidence>
<dbReference type="OrthoDB" id="10522318at2759"/>
<accession>A0A8E0VIR7</accession>
<evidence type="ECO:0000313" key="3">
    <source>
        <dbReference type="Proteomes" id="UP000728185"/>
    </source>
</evidence>